<evidence type="ECO:0000313" key="1">
    <source>
        <dbReference type="EMBL" id="WIN00568.1"/>
    </source>
</evidence>
<proteinExistence type="predicted"/>
<dbReference type="Proteomes" id="UP001240150">
    <property type="component" value="Chromosome"/>
</dbReference>
<dbReference type="EMBL" id="CP126980">
    <property type="protein sequence ID" value="WIN00568.1"/>
    <property type="molecule type" value="Genomic_DNA"/>
</dbReference>
<sequence>MNCLIQGIGVPLWTPVPAPAGRVVPGVRRDRVPEPIRRVDPCLGPLLGLPPAPGDVRGR</sequence>
<reference evidence="1 2" key="1">
    <citation type="submission" date="2023-06" db="EMBL/GenBank/DDBJ databases">
        <authorList>
            <person name="Yushchuk O."/>
            <person name="Binda E."/>
            <person name="Ruckert-Reed C."/>
            <person name="Fedorenko V."/>
            <person name="Kalinowski J."/>
            <person name="Marinelli F."/>
        </authorList>
    </citation>
    <scope>NUCLEOTIDE SEQUENCE [LARGE SCALE GENOMIC DNA]</scope>
    <source>
        <strain evidence="1 2">NRRL 3884</strain>
    </source>
</reference>
<evidence type="ECO:0000313" key="2">
    <source>
        <dbReference type="Proteomes" id="UP001240150"/>
    </source>
</evidence>
<organism evidence="1 2">
    <name type="scientific">Actinoplanes oblitus</name>
    <dbReference type="NCBI Taxonomy" id="3040509"/>
    <lineage>
        <taxon>Bacteria</taxon>
        <taxon>Bacillati</taxon>
        <taxon>Actinomycetota</taxon>
        <taxon>Actinomycetes</taxon>
        <taxon>Micromonosporales</taxon>
        <taxon>Micromonosporaceae</taxon>
        <taxon>Actinoplanes</taxon>
    </lineage>
</organism>
<protein>
    <submittedName>
        <fullName evidence="1">Uncharacterized protein</fullName>
    </submittedName>
</protein>
<accession>A0ABY8WSX8</accession>
<gene>
    <name evidence="1" type="ORF">ACTOB_004282</name>
</gene>
<keyword evidence="2" id="KW-1185">Reference proteome</keyword>
<name>A0ABY8WSX8_9ACTN</name>
<dbReference type="RefSeq" id="WP_284922097.1">
    <property type="nucleotide sequence ID" value="NZ_CP126980.1"/>
</dbReference>